<sequence length="467" mass="50883">MTSNGHPSENTRLLSGRRDQDTENQAPTACESNPKVRGVVWGTLTLLFVIAVILLVGFERVFGDAFAPWLGKLPKDPMLAALAILDKAPVIDTPRLQLTEIRHLSYDFEDLPILVRAQYANNASAVDLESEMPGHVDIPRLRKGKVGGFFWSVYVSCPDPDLEGKDFLGGTWRVRDTLEQIDISKILINKYPDTFALALNTEDIRKAIIGGRIASLLGVEGGHQLGNSIAVLRQYHALGVRYVTLTHTCHNAFADSCGFFSGMIPLHGGLSNLGRSLIDEMNRLGVLVDLSHTSDATAKQAISHSKAPVIWSHSSARAVHDVPRNVPDDVLELIGREEGKKDAVVMVNFAPFFVAEPNNATVKAVADHVDHIARVAGKQHVGLGSDFDGIGDVPEGLEDVSKYPALIAELYSRGWNKYELAGLTGGNLLRVYEGAEKVALELQAAGTSAVFDLYDKRTDIPKEHSDL</sequence>
<evidence type="ECO:0000313" key="2">
    <source>
        <dbReference type="Proteomes" id="UP000664032"/>
    </source>
</evidence>
<dbReference type="EMBL" id="JAFIQS020000002">
    <property type="protein sequence ID" value="KAH9485208.1"/>
    <property type="molecule type" value="Genomic_DNA"/>
</dbReference>
<dbReference type="Proteomes" id="UP000664032">
    <property type="component" value="Unassembled WGS sequence"/>
</dbReference>
<keyword evidence="2" id="KW-1185">Reference proteome</keyword>
<name>A0ACB8HB32_PSICU</name>
<gene>
    <name evidence="1" type="ORF">JR316_0002115</name>
</gene>
<proteinExistence type="predicted"/>
<evidence type="ECO:0000313" key="1">
    <source>
        <dbReference type="EMBL" id="KAH9485208.1"/>
    </source>
</evidence>
<reference evidence="1" key="1">
    <citation type="submission" date="2021-10" db="EMBL/GenBank/DDBJ databases">
        <title>Psilocybe cubensis genome.</title>
        <authorList>
            <person name="Mckernan K.J."/>
            <person name="Crawford S."/>
            <person name="Trippe A."/>
            <person name="Kane L.T."/>
            <person name="Mclaughlin S."/>
        </authorList>
    </citation>
    <scope>NUCLEOTIDE SEQUENCE</scope>
    <source>
        <strain evidence="1">MGC-MH-2018</strain>
    </source>
</reference>
<organism evidence="1 2">
    <name type="scientific">Psilocybe cubensis</name>
    <name type="common">Psychedelic mushroom</name>
    <name type="synonym">Stropharia cubensis</name>
    <dbReference type="NCBI Taxonomy" id="181762"/>
    <lineage>
        <taxon>Eukaryota</taxon>
        <taxon>Fungi</taxon>
        <taxon>Dikarya</taxon>
        <taxon>Basidiomycota</taxon>
        <taxon>Agaricomycotina</taxon>
        <taxon>Agaricomycetes</taxon>
        <taxon>Agaricomycetidae</taxon>
        <taxon>Agaricales</taxon>
        <taxon>Agaricineae</taxon>
        <taxon>Strophariaceae</taxon>
        <taxon>Psilocybe</taxon>
    </lineage>
</organism>
<protein>
    <submittedName>
        <fullName evidence="1">Dipeptidase</fullName>
    </submittedName>
</protein>
<accession>A0ACB8HB32</accession>
<comment type="caution">
    <text evidence="1">The sequence shown here is derived from an EMBL/GenBank/DDBJ whole genome shotgun (WGS) entry which is preliminary data.</text>
</comment>